<evidence type="ECO:0000313" key="2">
    <source>
        <dbReference type="Proteomes" id="UP000053097"/>
    </source>
</evidence>
<evidence type="ECO:0000313" key="1">
    <source>
        <dbReference type="EMBL" id="EZA62833.1"/>
    </source>
</evidence>
<dbReference type="AlphaFoldDB" id="A0A026X406"/>
<gene>
    <name evidence="1" type="ORF">X777_01147</name>
</gene>
<accession>A0A026X406</accession>
<keyword evidence="2" id="KW-1185">Reference proteome</keyword>
<protein>
    <submittedName>
        <fullName evidence="1">Uncharacterized protein</fullName>
    </submittedName>
</protein>
<organism evidence="1 2">
    <name type="scientific">Ooceraea biroi</name>
    <name type="common">Clonal raider ant</name>
    <name type="synonym">Cerapachys biroi</name>
    <dbReference type="NCBI Taxonomy" id="2015173"/>
    <lineage>
        <taxon>Eukaryota</taxon>
        <taxon>Metazoa</taxon>
        <taxon>Ecdysozoa</taxon>
        <taxon>Arthropoda</taxon>
        <taxon>Hexapoda</taxon>
        <taxon>Insecta</taxon>
        <taxon>Pterygota</taxon>
        <taxon>Neoptera</taxon>
        <taxon>Endopterygota</taxon>
        <taxon>Hymenoptera</taxon>
        <taxon>Apocrita</taxon>
        <taxon>Aculeata</taxon>
        <taxon>Formicoidea</taxon>
        <taxon>Formicidae</taxon>
        <taxon>Dorylinae</taxon>
        <taxon>Ooceraea</taxon>
    </lineage>
</organism>
<proteinExistence type="predicted"/>
<dbReference type="Proteomes" id="UP000053097">
    <property type="component" value="Unassembled WGS sequence"/>
</dbReference>
<sequence>MLKTIGRIREGREREEGWIVGGNYNARTGDAGEEFRKRTEEFKVGNGRVDEMLEEVIERVNREVRRKKRRVGGGRKKGWWNGECRRKKKEVEGLLREWKRGKKSK</sequence>
<dbReference type="EMBL" id="KK107016">
    <property type="protein sequence ID" value="EZA62833.1"/>
    <property type="molecule type" value="Genomic_DNA"/>
</dbReference>
<name>A0A026X406_OOCBI</name>
<reference evidence="1 2" key="1">
    <citation type="journal article" date="2014" name="Curr. Biol.">
        <title>The genome of the clonal raider ant Cerapachys biroi.</title>
        <authorList>
            <person name="Oxley P.R."/>
            <person name="Ji L."/>
            <person name="Fetter-Pruneda I."/>
            <person name="McKenzie S.K."/>
            <person name="Li C."/>
            <person name="Hu H."/>
            <person name="Zhang G."/>
            <person name="Kronauer D.J."/>
        </authorList>
    </citation>
    <scope>NUCLEOTIDE SEQUENCE [LARGE SCALE GENOMIC DNA]</scope>
</reference>